<protein>
    <recommendedName>
        <fullName evidence="3">glucan endo-1,3-beta-D-glucosidase</fullName>
        <ecNumber evidence="3">3.2.1.39</ecNumber>
    </recommendedName>
</protein>
<evidence type="ECO:0000256" key="8">
    <source>
        <dbReference type="ARBA" id="ARBA00023326"/>
    </source>
</evidence>
<keyword evidence="7" id="KW-0961">Cell wall biogenesis/degradation</keyword>
<keyword evidence="8" id="KW-0624">Polysaccharide degradation</keyword>
<dbReference type="PROSITE" id="PS52008">
    <property type="entry name" value="GH81"/>
    <property type="match status" value="1"/>
</dbReference>
<dbReference type="RefSeq" id="WP_135850081.1">
    <property type="nucleotide sequence ID" value="NZ_RHPJ01000003.1"/>
</dbReference>
<evidence type="ECO:0000313" key="12">
    <source>
        <dbReference type="EMBL" id="TGO04493.1"/>
    </source>
</evidence>
<accession>A0A4Z1E1S2</accession>
<keyword evidence="13" id="KW-1185">Reference proteome</keyword>
<name>A0A4Z1E1S2_9MICO</name>
<comment type="similarity">
    <text evidence="2">Belongs to the glycosyl hydrolase 81 family.</text>
</comment>
<dbReference type="InterPro" id="IPR005200">
    <property type="entry name" value="Endo-beta-glucanase"/>
</dbReference>
<comment type="catalytic activity">
    <reaction evidence="1">
        <text>Hydrolysis of (1-&gt;3)-beta-D-glucosidic linkages in (1-&gt;3)-beta-D-glucans.</text>
        <dbReference type="EC" id="3.2.1.39"/>
    </reaction>
</comment>
<dbReference type="PANTHER" id="PTHR31983:SF0">
    <property type="entry name" value="GLUCAN ENDO-1,3-BETA-D-GLUCOSIDASE 2"/>
    <property type="match status" value="1"/>
</dbReference>
<proteinExistence type="inferred from homology"/>
<keyword evidence="5" id="KW-0119">Carbohydrate metabolism</keyword>
<evidence type="ECO:0000256" key="2">
    <source>
        <dbReference type="ARBA" id="ARBA00010730"/>
    </source>
</evidence>
<feature type="compositionally biased region" description="Low complexity" evidence="9">
    <location>
        <begin position="48"/>
        <end position="72"/>
    </location>
</feature>
<dbReference type="Pfam" id="PF17652">
    <property type="entry name" value="Glyco_hydro81C"/>
    <property type="match status" value="1"/>
</dbReference>
<comment type="caution">
    <text evidence="12">The sequence shown here is derived from an EMBL/GenBank/DDBJ whole genome shotgun (WGS) entry which is preliminary data.</text>
</comment>
<feature type="signal peptide" evidence="10">
    <location>
        <begin position="1"/>
        <end position="24"/>
    </location>
</feature>
<dbReference type="GO" id="GO:0000272">
    <property type="term" value="P:polysaccharide catabolic process"/>
    <property type="evidence" value="ECO:0007669"/>
    <property type="project" value="UniProtKB-KW"/>
</dbReference>
<dbReference type="EMBL" id="RHPJ01000003">
    <property type="protein sequence ID" value="TGO04493.1"/>
    <property type="molecule type" value="Genomic_DNA"/>
</dbReference>
<dbReference type="InterPro" id="IPR040720">
    <property type="entry name" value="GH81_C"/>
</dbReference>
<evidence type="ECO:0000256" key="6">
    <source>
        <dbReference type="ARBA" id="ARBA00023295"/>
    </source>
</evidence>
<dbReference type="GO" id="GO:0071555">
    <property type="term" value="P:cell wall organization"/>
    <property type="evidence" value="ECO:0007669"/>
    <property type="project" value="UniProtKB-KW"/>
</dbReference>
<evidence type="ECO:0000256" key="9">
    <source>
        <dbReference type="SAM" id="MobiDB-lite"/>
    </source>
</evidence>
<dbReference type="Proteomes" id="UP000297318">
    <property type="component" value="Unassembled WGS sequence"/>
</dbReference>
<sequence>MIGGVSRPAVALLAVVLTGAVGLAACTPGSGGADGSGGPAGSAGGPGASSSSAGPPASATAAALPTEAPASQGEALAALPRETLTPPTTLRLADGVLPPTNRWFSSLALSEESLPVFPLPLSARISSSQVAIGLPDVASTAAVITGAHVDRVVLDVPAASFVVAAWDELSVRVDHLDEGGEPLTSTLLAEGSPFVTVTARQDVQLGLGPDLTPVDAAAAGDVPTGLVLATTDVATHTYAALVPTDALSGGTLALAADEVAVLWAVPDGQSPSGLVAAASHPVESTSVAGDVDPTAGLATTTLTYATVDGGASAVARLPHQGAAEVCDLGSYASVLGELTVCGGSTSTWTVPLREARTSLDGVADLPQDEREEVVAALREDLAATPEVLPGDSYFGTKALYRLAMLASLADGLGDADLRADAVARLTAGIEPWLTGCGEPGGDAGGERCLVYDEQWRGVVGMAPSFGSEEFNDHHFHYGYLLYAAAVLGTLDPDRVEEMAPTMEALAADVASPATTDQVPVRRVFDPYRGHSWASGPSPFADGNNQESSSEAVTAWAGLELWGRVSERSDLATTGAWLLANEATSALDYWMDPNLDGVGMGSFEHEIVAMNWGGKRDWATWFSPEASAMAGIQLLPMSPSQAYLGDSSPEHVEAVVREAWDGADAVPSDVPQFSDYLLAYRALAGPEAATAALAQARELPDDAIDGAFSRSYLLAWLMVAAQG</sequence>
<evidence type="ECO:0000256" key="10">
    <source>
        <dbReference type="SAM" id="SignalP"/>
    </source>
</evidence>
<evidence type="ECO:0000256" key="5">
    <source>
        <dbReference type="ARBA" id="ARBA00023277"/>
    </source>
</evidence>
<dbReference type="PANTHER" id="PTHR31983">
    <property type="entry name" value="ENDO-1,3(4)-BETA-GLUCANASE 1"/>
    <property type="match status" value="1"/>
</dbReference>
<feature type="compositionally biased region" description="Gly residues" evidence="9">
    <location>
        <begin position="32"/>
        <end position="47"/>
    </location>
</feature>
<feature type="chain" id="PRO_5038510474" description="glucan endo-1,3-beta-D-glucosidase" evidence="10">
    <location>
        <begin position="25"/>
        <end position="722"/>
    </location>
</feature>
<evidence type="ECO:0000256" key="1">
    <source>
        <dbReference type="ARBA" id="ARBA00000382"/>
    </source>
</evidence>
<evidence type="ECO:0000313" key="13">
    <source>
        <dbReference type="Proteomes" id="UP000297318"/>
    </source>
</evidence>
<reference evidence="12 13" key="1">
    <citation type="submission" date="2018-11" db="EMBL/GenBank/DDBJ databases">
        <title>Complete genome sequencing of the Actinobacteria Serinibacter sp. K3-2.</title>
        <authorList>
            <person name="Rakitin A.L."/>
            <person name="Beletsky A.V."/>
            <person name="Mardanov A.V."/>
            <person name="Ravin N.V."/>
            <person name="Gromova A.S."/>
            <person name="Filippova S.N."/>
            <person name="Gal'Chenko V.F."/>
        </authorList>
    </citation>
    <scope>NUCLEOTIDE SEQUENCE [LARGE SCALE GENOMIC DNA]</scope>
    <source>
        <strain evidence="12 13">K3-2</strain>
    </source>
</reference>
<evidence type="ECO:0000259" key="11">
    <source>
        <dbReference type="Pfam" id="PF17652"/>
    </source>
</evidence>
<evidence type="ECO:0000256" key="4">
    <source>
        <dbReference type="ARBA" id="ARBA00022801"/>
    </source>
</evidence>
<keyword evidence="4" id="KW-0378">Hydrolase</keyword>
<keyword evidence="10" id="KW-0732">Signal</keyword>
<dbReference type="AlphaFoldDB" id="A0A4Z1E1S2"/>
<evidence type="ECO:0000256" key="7">
    <source>
        <dbReference type="ARBA" id="ARBA00023316"/>
    </source>
</evidence>
<dbReference type="GO" id="GO:0042973">
    <property type="term" value="F:glucan endo-1,3-beta-D-glucosidase activity"/>
    <property type="evidence" value="ECO:0007669"/>
    <property type="project" value="UniProtKB-EC"/>
</dbReference>
<dbReference type="EC" id="3.2.1.39" evidence="3"/>
<dbReference type="Gene3D" id="2.70.98.30">
    <property type="entry name" value="Golgi alpha-mannosidase II, domain 4"/>
    <property type="match status" value="1"/>
</dbReference>
<dbReference type="OrthoDB" id="5480482at2"/>
<evidence type="ECO:0000256" key="3">
    <source>
        <dbReference type="ARBA" id="ARBA00012780"/>
    </source>
</evidence>
<dbReference type="PROSITE" id="PS51257">
    <property type="entry name" value="PROKAR_LIPOPROTEIN"/>
    <property type="match status" value="1"/>
</dbReference>
<keyword evidence="6" id="KW-0326">Glycosidase</keyword>
<gene>
    <name evidence="12" type="ORF">SERN_2086</name>
</gene>
<organism evidence="12 13">
    <name type="scientific">Serinibacter arcticus</name>
    <dbReference type="NCBI Taxonomy" id="1655435"/>
    <lineage>
        <taxon>Bacteria</taxon>
        <taxon>Bacillati</taxon>
        <taxon>Actinomycetota</taxon>
        <taxon>Actinomycetes</taxon>
        <taxon>Micrococcales</taxon>
        <taxon>Beutenbergiaceae</taxon>
        <taxon>Serinibacter</taxon>
    </lineage>
</organism>
<feature type="region of interest" description="Disordered" evidence="9">
    <location>
        <begin position="32"/>
        <end position="72"/>
    </location>
</feature>
<dbReference type="GO" id="GO:0052861">
    <property type="term" value="F:endo-1,3(4)-beta-glucanase activity"/>
    <property type="evidence" value="ECO:0007669"/>
    <property type="project" value="InterPro"/>
</dbReference>
<feature type="domain" description="Glycosyl hydrolase family 81 C-terminal" evidence="11">
    <location>
        <begin position="367"/>
        <end position="712"/>
    </location>
</feature>